<sequence>MTDKELAINERLDALQKQSVEHTRASLEYMEKMGIRPEGKFGLFLPPDYREKEIHRLPYAHAVRQQVVYETEKGEFSALCPFSGLPDYGVLRIEYVPGSYILELKSLKYYIMSWRHIGVAQEDVTAYIYQDVYRQLQDAHYLKITTDYNIRGGINTSCVVDSREQQ</sequence>
<evidence type="ECO:0000256" key="1">
    <source>
        <dbReference type="ARBA" id="ARBA00022490"/>
    </source>
</evidence>
<evidence type="ECO:0000256" key="4">
    <source>
        <dbReference type="ARBA" id="ARBA00023002"/>
    </source>
</evidence>
<dbReference type="EMBL" id="AODQ01000094">
    <property type="protein sequence ID" value="EMR01715.1"/>
    <property type="molecule type" value="Genomic_DNA"/>
</dbReference>
<keyword evidence="3" id="KW-0521">NADP</keyword>
<dbReference type="Gene3D" id="3.30.1130.10">
    <property type="match status" value="1"/>
</dbReference>
<dbReference type="AlphaFoldDB" id="M7NIY1"/>
<dbReference type="OrthoDB" id="9795077at2"/>
<gene>
    <name evidence="5" type="primary">queF</name>
    <name evidence="5" type="ORF">ADICEAN_03142</name>
</gene>
<evidence type="ECO:0000313" key="5">
    <source>
        <dbReference type="EMBL" id="EMR01715.1"/>
    </source>
</evidence>
<keyword evidence="1" id="KW-0963">Cytoplasm</keyword>
<dbReference type="GO" id="GO:0005737">
    <property type="term" value="C:cytoplasm"/>
    <property type="evidence" value="ECO:0007669"/>
    <property type="project" value="InterPro"/>
</dbReference>
<dbReference type="InterPro" id="IPR029500">
    <property type="entry name" value="QueF"/>
</dbReference>
<proteinExistence type="predicted"/>
<dbReference type="NCBIfam" id="TIGR03139">
    <property type="entry name" value="QueF-II"/>
    <property type="match status" value="1"/>
</dbReference>
<dbReference type="RefSeq" id="WP_009196527.1">
    <property type="nucleotide sequence ID" value="NZ_AODQ01000094.1"/>
</dbReference>
<dbReference type="EC" id="1.7.1.13" evidence="5"/>
<dbReference type="SUPFAM" id="SSF55620">
    <property type="entry name" value="Tetrahydrobiopterin biosynthesis enzymes-like"/>
    <property type="match status" value="1"/>
</dbReference>
<dbReference type="InterPro" id="IPR050084">
    <property type="entry name" value="NADPH_dep_7-cyano-7-deazaG_red"/>
</dbReference>
<evidence type="ECO:0000256" key="2">
    <source>
        <dbReference type="ARBA" id="ARBA00022785"/>
    </source>
</evidence>
<dbReference type="InterPro" id="IPR016856">
    <property type="entry name" value="QueF_type1"/>
</dbReference>
<reference evidence="5 6" key="1">
    <citation type="journal article" date="2013" name="Genome Announc.">
        <title>Draft Genome Sequence of Cesiribacter andamanensis Strain AMV16T, Isolated from a Soil Sample from a Mud Volcano in the Andaman Islands, India.</title>
        <authorList>
            <person name="Shivaji S."/>
            <person name="Ara S."/>
            <person name="Begum Z."/>
            <person name="Srinivas T.N."/>
            <person name="Singh A."/>
            <person name="Kumar Pinnaka A."/>
        </authorList>
    </citation>
    <scope>NUCLEOTIDE SEQUENCE [LARGE SCALE GENOMIC DNA]</scope>
    <source>
        <strain evidence="5 6">AMV16</strain>
    </source>
</reference>
<dbReference type="Pfam" id="PF14489">
    <property type="entry name" value="QueF"/>
    <property type="match status" value="1"/>
</dbReference>
<protein>
    <submittedName>
        <fullName evidence="5">NADPH-dependent 7-cyano-7-deazaguanine reductase</fullName>
        <ecNumber evidence="5">1.7.1.13</ecNumber>
    </submittedName>
</protein>
<dbReference type="GO" id="GO:0033739">
    <property type="term" value="F:preQ1 synthase activity"/>
    <property type="evidence" value="ECO:0007669"/>
    <property type="project" value="UniProtKB-EC"/>
</dbReference>
<dbReference type="Proteomes" id="UP000011910">
    <property type="component" value="Unassembled WGS sequence"/>
</dbReference>
<keyword evidence="6" id="KW-1185">Reference proteome</keyword>
<organism evidence="5 6">
    <name type="scientific">Cesiribacter andamanensis AMV16</name>
    <dbReference type="NCBI Taxonomy" id="1279009"/>
    <lineage>
        <taxon>Bacteria</taxon>
        <taxon>Pseudomonadati</taxon>
        <taxon>Bacteroidota</taxon>
        <taxon>Cytophagia</taxon>
        <taxon>Cytophagales</taxon>
        <taxon>Cesiribacteraceae</taxon>
        <taxon>Cesiribacter</taxon>
    </lineage>
</organism>
<evidence type="ECO:0000313" key="6">
    <source>
        <dbReference type="Proteomes" id="UP000011910"/>
    </source>
</evidence>
<name>M7NIY1_9BACT</name>
<dbReference type="InterPro" id="IPR043133">
    <property type="entry name" value="GTP-CH-I_C/QueF"/>
</dbReference>
<dbReference type="PANTHER" id="PTHR34354:SF1">
    <property type="entry name" value="NADPH-DEPENDENT 7-CYANO-7-DEAZAGUANINE REDUCTASE"/>
    <property type="match status" value="1"/>
</dbReference>
<evidence type="ECO:0000256" key="3">
    <source>
        <dbReference type="ARBA" id="ARBA00022857"/>
    </source>
</evidence>
<dbReference type="STRING" id="1279009.ADICEAN_03142"/>
<dbReference type="PANTHER" id="PTHR34354">
    <property type="entry name" value="NADPH-DEPENDENT 7-CYANO-7-DEAZAGUANINE REDUCTASE"/>
    <property type="match status" value="1"/>
</dbReference>
<accession>M7NIY1</accession>
<dbReference type="GO" id="GO:0008616">
    <property type="term" value="P:tRNA queuosine(34) biosynthetic process"/>
    <property type="evidence" value="ECO:0007669"/>
    <property type="project" value="UniProtKB-KW"/>
</dbReference>
<keyword evidence="2" id="KW-0671">Queuosine biosynthesis</keyword>
<comment type="caution">
    <text evidence="5">The sequence shown here is derived from an EMBL/GenBank/DDBJ whole genome shotgun (WGS) entry which is preliminary data.</text>
</comment>
<dbReference type="eggNOG" id="COG0780">
    <property type="taxonomic scope" value="Bacteria"/>
</dbReference>
<keyword evidence="4 5" id="KW-0560">Oxidoreductase</keyword>